<sequence length="141" mass="15916">MIKGALINRLEEGESMQLIIVIILFFFNLYQNIKSIEYQSKQKECICECCLDNNENCLPTFRSAININPLLECNSITCNQQSCLTFSQCSIAFGKTVASCQNRMIFSSSTGSTNTSRQEVEKKIRCIPIEGAISMEYLTDL</sequence>
<gene>
    <name evidence="3" type="ORF">RFH988_LOCUS11760</name>
    <name evidence="4" type="ORF">SEV965_LOCUS9824</name>
    <name evidence="2" type="ORF">ZHD862_LOCUS5184</name>
</gene>
<dbReference type="OrthoDB" id="10428456at2759"/>
<accession>A0A813WTY0</accession>
<comment type="caution">
    <text evidence="2">The sequence shown here is derived from an EMBL/GenBank/DDBJ whole genome shotgun (WGS) entry which is preliminary data.</text>
</comment>
<dbReference type="EMBL" id="CAJNOT010000134">
    <property type="protein sequence ID" value="CAF0857171.1"/>
    <property type="molecule type" value="Genomic_DNA"/>
</dbReference>
<proteinExistence type="predicted"/>
<evidence type="ECO:0000313" key="2">
    <source>
        <dbReference type="EMBL" id="CAF0857171.1"/>
    </source>
</evidence>
<protein>
    <submittedName>
        <fullName evidence="2">Uncharacterized protein</fullName>
    </submittedName>
</protein>
<dbReference type="Proteomes" id="UP000663864">
    <property type="component" value="Unassembled WGS sequence"/>
</dbReference>
<keyword evidence="1" id="KW-0812">Transmembrane</keyword>
<dbReference type="EMBL" id="CAJNOU010000389">
    <property type="protein sequence ID" value="CAF0982310.1"/>
    <property type="molecule type" value="Genomic_DNA"/>
</dbReference>
<name>A0A813WTY0_9BILA</name>
<evidence type="ECO:0000313" key="4">
    <source>
        <dbReference type="EMBL" id="CAF0982310.1"/>
    </source>
</evidence>
<reference evidence="2" key="1">
    <citation type="submission" date="2021-02" db="EMBL/GenBank/DDBJ databases">
        <authorList>
            <person name="Nowell W R."/>
        </authorList>
    </citation>
    <scope>NUCLEOTIDE SEQUENCE</scope>
</reference>
<dbReference type="AlphaFoldDB" id="A0A813WTY0"/>
<evidence type="ECO:0000313" key="3">
    <source>
        <dbReference type="EMBL" id="CAF0953485.1"/>
    </source>
</evidence>
<dbReference type="Proteomes" id="UP000663882">
    <property type="component" value="Unassembled WGS sequence"/>
</dbReference>
<feature type="transmembrane region" description="Helical" evidence="1">
    <location>
        <begin position="15"/>
        <end position="33"/>
    </location>
</feature>
<dbReference type="EMBL" id="CAJNOO010000473">
    <property type="protein sequence ID" value="CAF0953485.1"/>
    <property type="molecule type" value="Genomic_DNA"/>
</dbReference>
<dbReference type="Proteomes" id="UP000663889">
    <property type="component" value="Unassembled WGS sequence"/>
</dbReference>
<organism evidence="2 5">
    <name type="scientific">Rotaria sordida</name>
    <dbReference type="NCBI Taxonomy" id="392033"/>
    <lineage>
        <taxon>Eukaryota</taxon>
        <taxon>Metazoa</taxon>
        <taxon>Spiralia</taxon>
        <taxon>Gnathifera</taxon>
        <taxon>Rotifera</taxon>
        <taxon>Eurotatoria</taxon>
        <taxon>Bdelloidea</taxon>
        <taxon>Philodinida</taxon>
        <taxon>Philodinidae</taxon>
        <taxon>Rotaria</taxon>
    </lineage>
</organism>
<keyword evidence="1" id="KW-0472">Membrane</keyword>
<evidence type="ECO:0000256" key="1">
    <source>
        <dbReference type="SAM" id="Phobius"/>
    </source>
</evidence>
<keyword evidence="1" id="KW-1133">Transmembrane helix</keyword>
<evidence type="ECO:0000313" key="5">
    <source>
        <dbReference type="Proteomes" id="UP000663864"/>
    </source>
</evidence>